<sequence>MQVKVKCCVKKRNCGVQNGNILGPYTPFFLPGRQRTVTFPDAETRIRYDFSPTSRRKHTFFRFSTAAAISIIISAGSCCSPSTSSGKSGSALTGGDGDVRGGVTGEPLGYAIAWWNASSRLPRLMSPRESASSSKPLKRSSSPSVGRSGSWASSSRGGLAQPSINAILLGDTGNSTSGSGSSPSLSDASTVQTLDSHSGWDDSVVCEQDSCSSGSYPPVSASVSKLISDRTVTWDEGMSSSVGSCRMLSSSEIVMMSPWRK</sequence>
<dbReference type="AlphaFoldDB" id="A0A0L0BUR1"/>
<gene>
    <name evidence="2" type="ORF">FF38_03155</name>
</gene>
<evidence type="ECO:0000313" key="2">
    <source>
        <dbReference type="EMBL" id="KNC22944.1"/>
    </source>
</evidence>
<organism evidence="2 3">
    <name type="scientific">Lucilia cuprina</name>
    <name type="common">Green bottle fly</name>
    <name type="synonym">Australian sheep blowfly</name>
    <dbReference type="NCBI Taxonomy" id="7375"/>
    <lineage>
        <taxon>Eukaryota</taxon>
        <taxon>Metazoa</taxon>
        <taxon>Ecdysozoa</taxon>
        <taxon>Arthropoda</taxon>
        <taxon>Hexapoda</taxon>
        <taxon>Insecta</taxon>
        <taxon>Pterygota</taxon>
        <taxon>Neoptera</taxon>
        <taxon>Endopterygota</taxon>
        <taxon>Diptera</taxon>
        <taxon>Brachycera</taxon>
        <taxon>Muscomorpha</taxon>
        <taxon>Oestroidea</taxon>
        <taxon>Calliphoridae</taxon>
        <taxon>Luciliinae</taxon>
        <taxon>Lucilia</taxon>
    </lineage>
</organism>
<feature type="compositionally biased region" description="Low complexity" evidence="1">
    <location>
        <begin position="170"/>
        <end position="190"/>
    </location>
</feature>
<feature type="region of interest" description="Disordered" evidence="1">
    <location>
        <begin position="126"/>
        <end position="158"/>
    </location>
</feature>
<feature type="region of interest" description="Disordered" evidence="1">
    <location>
        <begin position="78"/>
        <end position="98"/>
    </location>
</feature>
<accession>A0A0L0BUR1</accession>
<proteinExistence type="predicted"/>
<feature type="compositionally biased region" description="Low complexity" evidence="1">
    <location>
        <begin position="78"/>
        <end position="91"/>
    </location>
</feature>
<reference evidence="2 3" key="1">
    <citation type="journal article" date="2015" name="Nat. Commun.">
        <title>Lucilia cuprina genome unlocks parasitic fly biology to underpin future interventions.</title>
        <authorList>
            <person name="Anstead C.A."/>
            <person name="Korhonen P.K."/>
            <person name="Young N.D."/>
            <person name="Hall R.S."/>
            <person name="Jex A.R."/>
            <person name="Murali S.C."/>
            <person name="Hughes D.S."/>
            <person name="Lee S.F."/>
            <person name="Perry T."/>
            <person name="Stroehlein A.J."/>
            <person name="Ansell B.R."/>
            <person name="Breugelmans B."/>
            <person name="Hofmann A."/>
            <person name="Qu J."/>
            <person name="Dugan S."/>
            <person name="Lee S.L."/>
            <person name="Chao H."/>
            <person name="Dinh H."/>
            <person name="Han Y."/>
            <person name="Doddapaneni H.V."/>
            <person name="Worley K.C."/>
            <person name="Muzny D.M."/>
            <person name="Ioannidis P."/>
            <person name="Waterhouse R.M."/>
            <person name="Zdobnov E.M."/>
            <person name="James P.J."/>
            <person name="Bagnall N.H."/>
            <person name="Kotze A.C."/>
            <person name="Gibbs R.A."/>
            <person name="Richards S."/>
            <person name="Batterham P."/>
            <person name="Gasser R.B."/>
        </authorList>
    </citation>
    <scope>NUCLEOTIDE SEQUENCE [LARGE SCALE GENOMIC DNA]</scope>
    <source>
        <strain evidence="2 3">LS</strain>
        <tissue evidence="2">Full body</tissue>
    </source>
</reference>
<dbReference type="EMBL" id="JRES01001432">
    <property type="protein sequence ID" value="KNC22944.1"/>
    <property type="molecule type" value="Genomic_DNA"/>
</dbReference>
<comment type="caution">
    <text evidence="2">The sequence shown here is derived from an EMBL/GenBank/DDBJ whole genome shotgun (WGS) entry which is preliminary data.</text>
</comment>
<protein>
    <submittedName>
        <fullName evidence="2">Uncharacterized protein</fullName>
    </submittedName>
</protein>
<evidence type="ECO:0000256" key="1">
    <source>
        <dbReference type="SAM" id="MobiDB-lite"/>
    </source>
</evidence>
<name>A0A0L0BUR1_LUCCU</name>
<dbReference type="Proteomes" id="UP000037069">
    <property type="component" value="Unassembled WGS sequence"/>
</dbReference>
<feature type="region of interest" description="Disordered" evidence="1">
    <location>
        <begin position="170"/>
        <end position="198"/>
    </location>
</feature>
<keyword evidence="3" id="KW-1185">Reference proteome</keyword>
<evidence type="ECO:0000313" key="3">
    <source>
        <dbReference type="Proteomes" id="UP000037069"/>
    </source>
</evidence>
<feature type="compositionally biased region" description="Low complexity" evidence="1">
    <location>
        <begin position="130"/>
        <end position="158"/>
    </location>
</feature>